<gene>
    <name evidence="1" type="ORF">LNL84_04685</name>
</gene>
<dbReference type="InterPro" id="IPR010807">
    <property type="entry name" value="YfgJ-like"/>
</dbReference>
<dbReference type="Proteomes" id="UP001139488">
    <property type="component" value="Unassembled WGS sequence"/>
</dbReference>
<dbReference type="Pfam" id="PF07191">
    <property type="entry name" value="Zn_ribbon_6"/>
    <property type="match status" value="1"/>
</dbReference>
<dbReference type="RefSeq" id="WP_244355522.1">
    <property type="nucleotide sequence ID" value="NZ_JAJNNZ010000003.1"/>
</dbReference>
<organism evidence="1 2">
    <name type="scientific">Vibrio gelatinilyticus</name>
    <dbReference type="NCBI Taxonomy" id="2893468"/>
    <lineage>
        <taxon>Bacteria</taxon>
        <taxon>Pseudomonadati</taxon>
        <taxon>Pseudomonadota</taxon>
        <taxon>Gammaproteobacteria</taxon>
        <taxon>Vibrionales</taxon>
        <taxon>Vibrionaceae</taxon>
        <taxon>Vibrio</taxon>
    </lineage>
</organism>
<evidence type="ECO:0000313" key="1">
    <source>
        <dbReference type="EMBL" id="MCJ2376125.1"/>
    </source>
</evidence>
<dbReference type="InterPro" id="IPR029037">
    <property type="entry name" value="DUF1407/YfgJ-like_sf"/>
</dbReference>
<dbReference type="AlphaFoldDB" id="A0A9X1WCQ4"/>
<comment type="caution">
    <text evidence="1">The sequence shown here is derived from an EMBL/GenBank/DDBJ whole genome shotgun (WGS) entry which is preliminary data.</text>
</comment>
<reference evidence="1" key="1">
    <citation type="submission" date="2021-11" db="EMBL/GenBank/DDBJ databases">
        <title>Vibrio ZSDE26 sp. nov. and Vibrio ZSDZ34 sp. nov., isolated from coastal seawater in Qingdao.</title>
        <authorList>
            <person name="Zhang P."/>
        </authorList>
    </citation>
    <scope>NUCLEOTIDE SEQUENCE</scope>
    <source>
        <strain evidence="1">ZSDZ34</strain>
    </source>
</reference>
<protein>
    <submittedName>
        <fullName evidence="1">Zinc ribbon domain-containing protein</fullName>
    </submittedName>
</protein>
<evidence type="ECO:0000313" key="2">
    <source>
        <dbReference type="Proteomes" id="UP001139488"/>
    </source>
</evidence>
<proteinExistence type="predicted"/>
<name>A0A9X1WCQ4_9VIBR</name>
<dbReference type="Gene3D" id="2.10.290.10">
    <property type="entry name" value="YfgJ-like"/>
    <property type="match status" value="1"/>
</dbReference>
<sequence length="78" mass="8727">MNNAALICPDCNVEIPQETGNTCNQCNTKFRKTPFCSDCGEQLESLKACGNVSYYCNGCRMQKSRATIDWRLLTVSTH</sequence>
<accession>A0A9X1WCQ4</accession>
<dbReference type="EMBL" id="JAJNNZ010000003">
    <property type="protein sequence ID" value="MCJ2376125.1"/>
    <property type="molecule type" value="Genomic_DNA"/>
</dbReference>
<dbReference type="SUPFAM" id="SSF161187">
    <property type="entry name" value="YfgJ-like"/>
    <property type="match status" value="1"/>
</dbReference>
<keyword evidence="2" id="KW-1185">Reference proteome</keyword>